<dbReference type="Proteomes" id="UP000030528">
    <property type="component" value="Unassembled WGS sequence"/>
</dbReference>
<dbReference type="Gene3D" id="3.90.340.10">
    <property type="entry name" value="Nitric Oxide Synthase, Chain A, domain 1"/>
    <property type="match status" value="1"/>
</dbReference>
<protein>
    <recommendedName>
        <fullName evidence="5 11">Nitric oxide synthase oxygenase</fullName>
        <ecNumber evidence="4 11">1.14.14.47</ecNumber>
    </recommendedName>
</protein>
<comment type="miscellaneous">
    <text evidence="11">This protein is similar to the oxygenase domain of eukaryotic nitric oxide synthases but lacks the reductase domain which, in eukaryotes, is responsible for transfer of electrons to the ferric heme during nitric oxide synthesis.</text>
</comment>
<dbReference type="OrthoDB" id="3398374at2"/>
<comment type="subunit">
    <text evidence="11">Homodimer.</text>
</comment>
<dbReference type="GO" id="GO:0020037">
    <property type="term" value="F:heme binding"/>
    <property type="evidence" value="ECO:0007669"/>
    <property type="project" value="InterPro"/>
</dbReference>
<dbReference type="GO" id="GO:0004517">
    <property type="term" value="F:nitric-oxide synthase activity"/>
    <property type="evidence" value="ECO:0007669"/>
    <property type="project" value="InterPro"/>
</dbReference>
<dbReference type="InterPro" id="IPR050607">
    <property type="entry name" value="NOS"/>
</dbReference>
<sequence>MTQQLKEQAQEFVLLCYRELGKTEAEAKSRIESVFLEIDDTGTYEHTYEELAHGARMAWRNSNRCIGRLFWNSLSVFDERGATNETDVYQALYRHVHYATNEGNIRPSITIFKPDRGESDRVRIWNHQLIRYAGYEHEGRIIGDPASTEFTRICEQLGWIGAKGDFDVLPLVFEIDGQGPVYYSFPEELLVEVPIRHPQYRAIADLHMKWYGVPIISDMRLEIGGLNYVAAPFNGWYMETEIGARNLADDFRYNYLPTVAKALELDMSSTSTLWKDEALLHLNKAVNYSFKQDGVSIVDHHTAAQQFRIFEKQESKQGRDLTGDWTWLIPPMSPATTHIFHHQYDDTYHTPNYFYQDTPYTS</sequence>
<dbReference type="InterPro" id="IPR036119">
    <property type="entry name" value="NOS_N_sf"/>
</dbReference>
<evidence type="ECO:0000256" key="8">
    <source>
        <dbReference type="ARBA" id="ARBA00023002"/>
    </source>
</evidence>
<evidence type="ECO:0000313" key="15">
    <source>
        <dbReference type="Proteomes" id="UP000030528"/>
    </source>
</evidence>
<evidence type="ECO:0000256" key="2">
    <source>
        <dbReference type="ARBA" id="ARBA00002642"/>
    </source>
</evidence>
<dbReference type="EC" id="1.14.14.47" evidence="4 11"/>
<dbReference type="EMBL" id="AVPE01000001">
    <property type="protein sequence ID" value="KGX93827.1"/>
    <property type="molecule type" value="Genomic_DNA"/>
</dbReference>
<evidence type="ECO:0000256" key="12">
    <source>
        <dbReference type="PIRSR" id="PIRSR037219-1"/>
    </source>
</evidence>
<comment type="catalytic activity">
    <reaction evidence="10">
        <text>3 reduced [flavodoxin] + 2 L-arginine + 4 O2 = 3 oxidized [flavodoxin] + 2 L-citrulline + 2 nitric oxide + 4 H2O + 5 H(+)</text>
        <dbReference type="Rhea" id="RHEA:52324"/>
        <dbReference type="Rhea" id="RHEA-COMP:10622"/>
        <dbReference type="Rhea" id="RHEA-COMP:10623"/>
        <dbReference type="ChEBI" id="CHEBI:15377"/>
        <dbReference type="ChEBI" id="CHEBI:15378"/>
        <dbReference type="ChEBI" id="CHEBI:15379"/>
        <dbReference type="ChEBI" id="CHEBI:16480"/>
        <dbReference type="ChEBI" id="CHEBI:32682"/>
        <dbReference type="ChEBI" id="CHEBI:57618"/>
        <dbReference type="ChEBI" id="CHEBI:57743"/>
        <dbReference type="ChEBI" id="CHEBI:58210"/>
        <dbReference type="EC" id="1.14.14.47"/>
    </reaction>
</comment>
<organism evidence="14 15">
    <name type="scientific">Pontibacillus halophilus JSM 076056 = DSM 19796</name>
    <dbReference type="NCBI Taxonomy" id="1385510"/>
    <lineage>
        <taxon>Bacteria</taxon>
        <taxon>Bacillati</taxon>
        <taxon>Bacillota</taxon>
        <taxon>Bacilli</taxon>
        <taxon>Bacillales</taxon>
        <taxon>Bacillaceae</taxon>
        <taxon>Pontibacillus</taxon>
    </lineage>
</organism>
<evidence type="ECO:0000256" key="11">
    <source>
        <dbReference type="PIRNR" id="PIRNR037219"/>
    </source>
</evidence>
<evidence type="ECO:0000259" key="13">
    <source>
        <dbReference type="PROSITE" id="PS60001"/>
    </source>
</evidence>
<feature type="domain" description="Nitric oxide synthase (NOS)" evidence="13">
    <location>
        <begin position="64"/>
        <end position="71"/>
    </location>
</feature>
<evidence type="ECO:0000256" key="3">
    <source>
        <dbReference type="ARBA" id="ARBA00005411"/>
    </source>
</evidence>
<evidence type="ECO:0000256" key="4">
    <source>
        <dbReference type="ARBA" id="ARBA00012735"/>
    </source>
</evidence>
<dbReference type="PANTHER" id="PTHR43410:SF1">
    <property type="entry name" value="NITRIC OXIDE SYNTHASE"/>
    <property type="match status" value="1"/>
</dbReference>
<keyword evidence="6 11" id="KW-0349">Heme</keyword>
<evidence type="ECO:0000256" key="7">
    <source>
        <dbReference type="ARBA" id="ARBA00022723"/>
    </source>
</evidence>
<dbReference type="RefSeq" id="WP_026799075.1">
    <property type="nucleotide sequence ID" value="NZ_AULI01000001.1"/>
</dbReference>
<reference evidence="14 15" key="1">
    <citation type="submission" date="2013-08" db="EMBL/GenBank/DDBJ databases">
        <authorList>
            <person name="Huang J."/>
            <person name="Wang G."/>
        </authorList>
    </citation>
    <scope>NUCLEOTIDE SEQUENCE [LARGE SCALE GENOMIC DNA]</scope>
    <source>
        <strain evidence="14 15">JSM 076056</strain>
    </source>
</reference>
<dbReference type="InterPro" id="IPR017142">
    <property type="entry name" value="Nitric_oxide_synthase_Oase-su"/>
</dbReference>
<name>A0A0A5IDB1_9BACI</name>
<keyword evidence="15" id="KW-1185">Reference proteome</keyword>
<dbReference type="InterPro" id="IPR044940">
    <property type="entry name" value="NOS_dom_2"/>
</dbReference>
<evidence type="ECO:0000256" key="5">
    <source>
        <dbReference type="ARBA" id="ARBA00018859"/>
    </source>
</evidence>
<dbReference type="InterPro" id="IPR004030">
    <property type="entry name" value="NOS_N"/>
</dbReference>
<dbReference type="SUPFAM" id="SSF56512">
    <property type="entry name" value="Nitric oxide (NO) synthase oxygenase domain"/>
    <property type="match status" value="1"/>
</dbReference>
<dbReference type="Gene3D" id="3.90.1230.10">
    <property type="entry name" value="Nitric Oxide Synthase, Chain A, domain 3"/>
    <property type="match status" value="1"/>
</dbReference>
<dbReference type="InterPro" id="IPR044943">
    <property type="entry name" value="NOS_dom_1"/>
</dbReference>
<dbReference type="Gene3D" id="3.90.440.10">
    <property type="entry name" value="Nitric Oxide Synthase,Heme Domain,Chain A domain 2"/>
    <property type="match status" value="1"/>
</dbReference>
<evidence type="ECO:0000256" key="10">
    <source>
        <dbReference type="ARBA" id="ARBA00048713"/>
    </source>
</evidence>
<dbReference type="GO" id="GO:0006809">
    <property type="term" value="P:nitric oxide biosynthetic process"/>
    <property type="evidence" value="ECO:0007669"/>
    <property type="project" value="InterPro"/>
</dbReference>
<dbReference type="PIRSF" id="PIRSF037219">
    <property type="entry name" value="NOS_oxygenase"/>
    <property type="match status" value="1"/>
</dbReference>
<accession>A0A0A5IDB1</accession>
<comment type="similarity">
    <text evidence="3 11">Belongs to the NOS family. Bacterial NOS oxygenase subfamily.</text>
</comment>
<keyword evidence="8 11" id="KW-0560">Oxidoreductase</keyword>
<dbReference type="PANTHER" id="PTHR43410">
    <property type="entry name" value="NITRIC OXIDE SYNTHASE OXYGENASE"/>
    <property type="match status" value="1"/>
</dbReference>
<dbReference type="eggNOG" id="COG4362">
    <property type="taxonomic scope" value="Bacteria"/>
</dbReference>
<comment type="cofactor">
    <cofactor evidence="1 11 12">
        <name>heme</name>
        <dbReference type="ChEBI" id="CHEBI:30413"/>
    </cofactor>
</comment>
<dbReference type="GO" id="GO:0046872">
    <property type="term" value="F:metal ion binding"/>
    <property type="evidence" value="ECO:0007669"/>
    <property type="project" value="UniProtKB-KW"/>
</dbReference>
<evidence type="ECO:0000256" key="9">
    <source>
        <dbReference type="ARBA" id="ARBA00023004"/>
    </source>
</evidence>
<dbReference type="InterPro" id="IPR044944">
    <property type="entry name" value="NOS_dom_3"/>
</dbReference>
<feature type="binding site" description="axial binding residue" evidence="12">
    <location>
        <position position="65"/>
    </location>
    <ligand>
        <name>heme</name>
        <dbReference type="ChEBI" id="CHEBI:30413"/>
    </ligand>
    <ligandPart>
        <name>Fe</name>
        <dbReference type="ChEBI" id="CHEBI:18248"/>
    </ligandPart>
</feature>
<dbReference type="PROSITE" id="PS60001">
    <property type="entry name" value="NOS"/>
    <property type="match status" value="1"/>
</dbReference>
<comment type="caution">
    <text evidence="14">The sequence shown here is derived from an EMBL/GenBank/DDBJ whole genome shotgun (WGS) entry which is preliminary data.</text>
</comment>
<gene>
    <name evidence="14" type="ORF">N781_01105</name>
</gene>
<dbReference type="AlphaFoldDB" id="A0A0A5IDB1"/>
<keyword evidence="9 11" id="KW-0408">Iron</keyword>
<evidence type="ECO:0000256" key="1">
    <source>
        <dbReference type="ARBA" id="ARBA00001971"/>
    </source>
</evidence>
<proteinExistence type="inferred from homology"/>
<dbReference type="STRING" id="1385510.GCA_000425205_00257"/>
<dbReference type="Pfam" id="PF02898">
    <property type="entry name" value="NO_synthase"/>
    <property type="match status" value="1"/>
</dbReference>
<keyword evidence="7 11" id="KW-0479">Metal-binding</keyword>
<evidence type="ECO:0000256" key="6">
    <source>
        <dbReference type="ARBA" id="ARBA00022617"/>
    </source>
</evidence>
<comment type="function">
    <text evidence="2 11">Catalyzes the production of nitric oxide.</text>
</comment>
<evidence type="ECO:0000313" key="14">
    <source>
        <dbReference type="EMBL" id="KGX93827.1"/>
    </source>
</evidence>